<evidence type="ECO:0000313" key="1">
    <source>
        <dbReference type="EMBL" id="OCA56561.1"/>
    </source>
</evidence>
<name>A0A1B8YN73_9GAMM</name>
<gene>
    <name evidence="1" type="ORF">Phpb_00292</name>
</gene>
<dbReference type="EMBL" id="LOIC01000009">
    <property type="protein sequence ID" value="OCA56561.1"/>
    <property type="molecule type" value="Genomic_DNA"/>
</dbReference>
<reference evidence="2" key="1">
    <citation type="submission" date="2015-11" db="EMBL/GenBank/DDBJ databases">
        <authorList>
            <person name="Tobias N.J."/>
            <person name="Mishra B."/>
            <person name="Gupta D.K."/>
            <person name="Thines M."/>
            <person name="Stinear T.P."/>
            <person name="Bode H.B."/>
        </authorList>
    </citation>
    <scope>NUCLEOTIDE SEQUENCE [LARGE SCALE GENOMIC DNA]</scope>
    <source>
        <strain evidence="2">PB45.5</strain>
    </source>
</reference>
<dbReference type="Proteomes" id="UP000092665">
    <property type="component" value="Unassembled WGS sequence"/>
</dbReference>
<keyword evidence="2" id="KW-1185">Reference proteome</keyword>
<evidence type="ECO:0000313" key="2">
    <source>
        <dbReference type="Proteomes" id="UP000092665"/>
    </source>
</evidence>
<sequence>MANQRRVDHPIEGVEDIYNRHDYFDERKAALTQWCDLLVALEKGEDYNVIPMVTRKAK</sequence>
<dbReference type="PATRIC" id="fig|29488.15.peg.328"/>
<evidence type="ECO:0008006" key="3">
    <source>
        <dbReference type="Google" id="ProtNLM"/>
    </source>
</evidence>
<comment type="caution">
    <text evidence="1">The sequence shown here is derived from an EMBL/GenBank/DDBJ whole genome shotgun (WGS) entry which is preliminary data.</text>
</comment>
<proteinExistence type="predicted"/>
<protein>
    <recommendedName>
        <fullName evidence="3">Integrase</fullName>
    </recommendedName>
</protein>
<accession>A0A1B8YN73</accession>
<organism evidence="1 2">
    <name type="scientific">Photorhabdus namnaonensis</name>
    <dbReference type="NCBI Taxonomy" id="1851568"/>
    <lineage>
        <taxon>Bacteria</taxon>
        <taxon>Pseudomonadati</taxon>
        <taxon>Pseudomonadota</taxon>
        <taxon>Gammaproteobacteria</taxon>
        <taxon>Enterobacterales</taxon>
        <taxon>Morganellaceae</taxon>
        <taxon>Photorhabdus</taxon>
    </lineage>
</organism>
<dbReference type="AlphaFoldDB" id="A0A1B8YN73"/>